<dbReference type="GO" id="GO:0016747">
    <property type="term" value="F:acyltransferase activity, transferring groups other than amino-acyl groups"/>
    <property type="evidence" value="ECO:0007669"/>
    <property type="project" value="InterPro"/>
</dbReference>
<evidence type="ECO:0000256" key="1">
    <source>
        <dbReference type="ARBA" id="ARBA00022679"/>
    </source>
</evidence>
<dbReference type="InterPro" id="IPR016181">
    <property type="entry name" value="Acyl_CoA_acyltransferase"/>
</dbReference>
<dbReference type="Proteomes" id="UP000184514">
    <property type="component" value="Unassembled WGS sequence"/>
</dbReference>
<comment type="caution">
    <text evidence="4">The sequence shown here is derived from an EMBL/GenBank/DDBJ whole genome shotgun (WGS) entry which is preliminary data.</text>
</comment>
<dbReference type="PANTHER" id="PTHR43877:SF2">
    <property type="entry name" value="AMINOALKYLPHOSPHONATE N-ACETYLTRANSFERASE-RELATED"/>
    <property type="match status" value="1"/>
</dbReference>
<accession>A0A1L9NSH5</accession>
<dbReference type="SUPFAM" id="SSF55729">
    <property type="entry name" value="Acyl-CoA N-acyltransferases (Nat)"/>
    <property type="match status" value="1"/>
</dbReference>
<evidence type="ECO:0000313" key="4">
    <source>
        <dbReference type="EMBL" id="OJI92209.1"/>
    </source>
</evidence>
<dbReference type="InterPro" id="IPR050832">
    <property type="entry name" value="Bact_Acetyltransf"/>
</dbReference>
<protein>
    <submittedName>
        <fullName evidence="4">Acetyltransferase (GNAT) family protein</fullName>
    </submittedName>
</protein>
<dbReference type="Gene3D" id="3.40.630.30">
    <property type="match status" value="1"/>
</dbReference>
<dbReference type="AlphaFoldDB" id="A0A1L9NSH5"/>
<keyword evidence="2" id="KW-0012">Acyltransferase</keyword>
<keyword evidence="5" id="KW-1185">Reference proteome</keyword>
<evidence type="ECO:0000259" key="3">
    <source>
        <dbReference type="PROSITE" id="PS51186"/>
    </source>
</evidence>
<dbReference type="PROSITE" id="PS51186">
    <property type="entry name" value="GNAT"/>
    <property type="match status" value="1"/>
</dbReference>
<organism evidence="4 5">
    <name type="scientific">Planktotalea frisia</name>
    <dbReference type="NCBI Taxonomy" id="696762"/>
    <lineage>
        <taxon>Bacteria</taxon>
        <taxon>Pseudomonadati</taxon>
        <taxon>Pseudomonadota</taxon>
        <taxon>Alphaproteobacteria</taxon>
        <taxon>Rhodobacterales</taxon>
        <taxon>Paracoccaceae</taxon>
        <taxon>Planktotalea</taxon>
    </lineage>
</organism>
<dbReference type="Pfam" id="PF00583">
    <property type="entry name" value="Acetyltransf_1"/>
    <property type="match status" value="1"/>
</dbReference>
<dbReference type="InterPro" id="IPR000182">
    <property type="entry name" value="GNAT_dom"/>
</dbReference>
<name>A0A1L9NSH5_9RHOB</name>
<evidence type="ECO:0000256" key="2">
    <source>
        <dbReference type="ARBA" id="ARBA00023315"/>
    </source>
</evidence>
<proteinExistence type="predicted"/>
<evidence type="ECO:0000313" key="5">
    <source>
        <dbReference type="Proteomes" id="UP000184514"/>
    </source>
</evidence>
<dbReference type="RefSeq" id="WP_072632076.1">
    <property type="nucleotide sequence ID" value="NZ_MLCB01000194.1"/>
</dbReference>
<keyword evidence="1 4" id="KW-0808">Transferase</keyword>
<gene>
    <name evidence="4" type="ORF">PFRI_35840</name>
</gene>
<sequence length="159" mass="18087">MNFEIQNMSHDQIDAVAELWHVGWIDGHAAVVPATLASLRTFESFQKRSRDHLKDTRVAVQSDVFLGFTMVQADEIYQMYVGAHARGTGVAQALMLDGEARIKAQGYDVSWLSCAVGNERAARFYEKSGWVNKRIETVGLDTLDDPFYLDVWRFEKDLR</sequence>
<feature type="domain" description="N-acetyltransferase" evidence="3">
    <location>
        <begin position="3"/>
        <end position="150"/>
    </location>
</feature>
<dbReference type="STRING" id="696762.PFRI_35840"/>
<reference evidence="4 5" key="1">
    <citation type="submission" date="2016-10" db="EMBL/GenBank/DDBJ databases">
        <title>Genome sequence of Planktotalea frisia SH6-1.</title>
        <authorList>
            <person name="Poehlein A."/>
            <person name="Bakenhus I."/>
            <person name="Voget S."/>
            <person name="Brinkhoff T."/>
            <person name="Simon M."/>
        </authorList>
    </citation>
    <scope>NUCLEOTIDE SEQUENCE [LARGE SCALE GENOMIC DNA]</scope>
    <source>
        <strain evidence="4 5">SH6-1</strain>
    </source>
</reference>
<dbReference type="EMBL" id="MLCB01000194">
    <property type="protein sequence ID" value="OJI92209.1"/>
    <property type="molecule type" value="Genomic_DNA"/>
</dbReference>
<dbReference type="PANTHER" id="PTHR43877">
    <property type="entry name" value="AMINOALKYLPHOSPHONATE N-ACETYLTRANSFERASE-RELATED-RELATED"/>
    <property type="match status" value="1"/>
</dbReference>